<gene>
    <name evidence="12" type="ORF">J437_LFUL003266</name>
</gene>
<comment type="caution">
    <text evidence="12">The sequence shown here is derived from an EMBL/GenBank/DDBJ whole genome shotgun (WGS) entry which is preliminary data.</text>
</comment>
<dbReference type="EC" id="3.4.21.4" evidence="9"/>
<dbReference type="SUPFAM" id="SSF50494">
    <property type="entry name" value="Trypsin-like serine proteases"/>
    <property type="match status" value="1"/>
</dbReference>
<feature type="domain" description="Peptidase S1" evidence="11">
    <location>
        <begin position="42"/>
        <end position="218"/>
    </location>
</feature>
<dbReference type="InterPro" id="IPR018114">
    <property type="entry name" value="TRYPSIN_HIS"/>
</dbReference>
<dbReference type="Pfam" id="PF00089">
    <property type="entry name" value="Trypsin"/>
    <property type="match status" value="2"/>
</dbReference>
<dbReference type="SMART" id="SM00020">
    <property type="entry name" value="Tryp_SPc"/>
    <property type="match status" value="1"/>
</dbReference>
<dbReference type="FunFam" id="2.40.10.10:FF:000068">
    <property type="entry name" value="transmembrane protease serine 2"/>
    <property type="match status" value="1"/>
</dbReference>
<dbReference type="PRINTS" id="PR00722">
    <property type="entry name" value="CHYMOTRYPSIN"/>
</dbReference>
<evidence type="ECO:0000313" key="13">
    <source>
        <dbReference type="Proteomes" id="UP000792457"/>
    </source>
</evidence>
<evidence type="ECO:0000313" key="12">
    <source>
        <dbReference type="EMBL" id="KAG8222285.1"/>
    </source>
</evidence>
<comment type="similarity">
    <text evidence="1">Belongs to the peptidase S1 family.</text>
</comment>
<dbReference type="PROSITE" id="PS00134">
    <property type="entry name" value="TRYPSIN_HIS"/>
    <property type="match status" value="1"/>
</dbReference>
<evidence type="ECO:0000256" key="6">
    <source>
        <dbReference type="ARBA" id="ARBA00023145"/>
    </source>
</evidence>
<dbReference type="GO" id="GO:0004252">
    <property type="term" value="F:serine-type endopeptidase activity"/>
    <property type="evidence" value="ECO:0007669"/>
    <property type="project" value="InterPro"/>
</dbReference>
<dbReference type="OrthoDB" id="10059102at2759"/>
<accession>A0A8K0JUS5</accession>
<sequence>MKDSFFVVLVTLLGLSLGAPGLHHPWHLRTSPEWNQGKEPYIVGGVAVNDGDFPSMVSLKYEGFHTCGGSIINQEWILTAAHCTALNGADESAYSVSVGSIRLDQGTVHQVLEIHEHQNFSQYTTLDDISLWKVTPPIQLGGVVGIANLPAKNEETPAGKQATVVGWGYIYGDSGGPLYVDNKNVGIVSWGQPCAIKGYPTVYTRVAEYIDWIQETIR</sequence>
<dbReference type="CDD" id="cd00190">
    <property type="entry name" value="Tryp_SPc"/>
    <property type="match status" value="1"/>
</dbReference>
<evidence type="ECO:0000256" key="7">
    <source>
        <dbReference type="ARBA" id="ARBA00023157"/>
    </source>
</evidence>
<dbReference type="PROSITE" id="PS50240">
    <property type="entry name" value="TRYPSIN_DOM"/>
    <property type="match status" value="1"/>
</dbReference>
<protein>
    <recommendedName>
        <fullName evidence="9">trypsin</fullName>
        <ecNumber evidence="9">3.4.21.4</ecNumber>
    </recommendedName>
</protein>
<dbReference type="AlphaFoldDB" id="A0A8K0JUS5"/>
<evidence type="ECO:0000259" key="11">
    <source>
        <dbReference type="PROSITE" id="PS50240"/>
    </source>
</evidence>
<dbReference type="InterPro" id="IPR001254">
    <property type="entry name" value="Trypsin_dom"/>
</dbReference>
<dbReference type="InterPro" id="IPR050430">
    <property type="entry name" value="Peptidase_S1"/>
</dbReference>
<evidence type="ECO:0000256" key="2">
    <source>
        <dbReference type="ARBA" id="ARBA00022670"/>
    </source>
</evidence>
<organism evidence="12 13">
    <name type="scientific">Ladona fulva</name>
    <name type="common">Scarce chaser dragonfly</name>
    <name type="synonym">Libellula fulva</name>
    <dbReference type="NCBI Taxonomy" id="123851"/>
    <lineage>
        <taxon>Eukaryota</taxon>
        <taxon>Metazoa</taxon>
        <taxon>Ecdysozoa</taxon>
        <taxon>Arthropoda</taxon>
        <taxon>Hexapoda</taxon>
        <taxon>Insecta</taxon>
        <taxon>Pterygota</taxon>
        <taxon>Palaeoptera</taxon>
        <taxon>Odonata</taxon>
        <taxon>Epiprocta</taxon>
        <taxon>Anisoptera</taxon>
        <taxon>Libelluloidea</taxon>
        <taxon>Libellulidae</taxon>
        <taxon>Ladona</taxon>
    </lineage>
</organism>
<reference evidence="12" key="1">
    <citation type="submission" date="2013-04" db="EMBL/GenBank/DDBJ databases">
        <authorList>
            <person name="Qu J."/>
            <person name="Murali S.C."/>
            <person name="Bandaranaike D."/>
            <person name="Bellair M."/>
            <person name="Blankenburg K."/>
            <person name="Chao H."/>
            <person name="Dinh H."/>
            <person name="Doddapaneni H."/>
            <person name="Downs B."/>
            <person name="Dugan-Rocha S."/>
            <person name="Elkadiri S."/>
            <person name="Gnanaolivu R.D."/>
            <person name="Hernandez B."/>
            <person name="Javaid M."/>
            <person name="Jayaseelan J.C."/>
            <person name="Lee S."/>
            <person name="Li M."/>
            <person name="Ming W."/>
            <person name="Munidasa M."/>
            <person name="Muniz J."/>
            <person name="Nguyen L."/>
            <person name="Ongeri F."/>
            <person name="Osuji N."/>
            <person name="Pu L.-L."/>
            <person name="Puazo M."/>
            <person name="Qu C."/>
            <person name="Quiroz J."/>
            <person name="Raj R."/>
            <person name="Weissenberger G."/>
            <person name="Xin Y."/>
            <person name="Zou X."/>
            <person name="Han Y."/>
            <person name="Richards S."/>
            <person name="Worley K."/>
            <person name="Muzny D."/>
            <person name="Gibbs R."/>
        </authorList>
    </citation>
    <scope>NUCLEOTIDE SEQUENCE</scope>
    <source>
        <strain evidence="12">Sampled in the wild</strain>
    </source>
</reference>
<keyword evidence="5" id="KW-0720">Serine protease</keyword>
<dbReference type="EMBL" id="KZ308128">
    <property type="protein sequence ID" value="KAG8222285.1"/>
    <property type="molecule type" value="Genomic_DNA"/>
</dbReference>
<keyword evidence="3" id="KW-0222">Digestion</keyword>
<name>A0A8K0JUS5_LADFU</name>
<dbReference type="GO" id="GO:0006508">
    <property type="term" value="P:proteolysis"/>
    <property type="evidence" value="ECO:0007669"/>
    <property type="project" value="UniProtKB-KW"/>
</dbReference>
<reference evidence="12" key="2">
    <citation type="submission" date="2017-10" db="EMBL/GenBank/DDBJ databases">
        <title>Ladona fulva Genome sequencing and assembly.</title>
        <authorList>
            <person name="Murali S."/>
            <person name="Richards S."/>
            <person name="Bandaranaike D."/>
            <person name="Bellair M."/>
            <person name="Blankenburg K."/>
            <person name="Chao H."/>
            <person name="Dinh H."/>
            <person name="Doddapaneni H."/>
            <person name="Dugan-Rocha S."/>
            <person name="Elkadiri S."/>
            <person name="Gnanaolivu R."/>
            <person name="Hernandez B."/>
            <person name="Skinner E."/>
            <person name="Javaid M."/>
            <person name="Lee S."/>
            <person name="Li M."/>
            <person name="Ming W."/>
            <person name="Munidasa M."/>
            <person name="Muniz J."/>
            <person name="Nguyen L."/>
            <person name="Hughes D."/>
            <person name="Osuji N."/>
            <person name="Pu L.-L."/>
            <person name="Puazo M."/>
            <person name="Qu C."/>
            <person name="Quiroz J."/>
            <person name="Raj R."/>
            <person name="Weissenberger G."/>
            <person name="Xin Y."/>
            <person name="Zou X."/>
            <person name="Han Y."/>
            <person name="Worley K."/>
            <person name="Muzny D."/>
            <person name="Gibbs R."/>
        </authorList>
    </citation>
    <scope>NUCLEOTIDE SEQUENCE</scope>
    <source>
        <strain evidence="12">Sampled in the wild</strain>
    </source>
</reference>
<keyword evidence="2" id="KW-0645">Protease</keyword>
<dbReference type="Gene3D" id="2.40.10.10">
    <property type="entry name" value="Trypsin-like serine proteases"/>
    <property type="match status" value="2"/>
</dbReference>
<keyword evidence="7" id="KW-1015">Disulfide bond</keyword>
<dbReference type="InterPro" id="IPR043504">
    <property type="entry name" value="Peptidase_S1_PA_chymotrypsin"/>
</dbReference>
<evidence type="ECO:0000256" key="1">
    <source>
        <dbReference type="ARBA" id="ARBA00007664"/>
    </source>
</evidence>
<evidence type="ECO:0000256" key="8">
    <source>
        <dbReference type="ARBA" id="ARBA00036320"/>
    </source>
</evidence>
<dbReference type="Proteomes" id="UP000792457">
    <property type="component" value="Unassembled WGS sequence"/>
</dbReference>
<keyword evidence="6" id="KW-0865">Zymogen</keyword>
<dbReference type="PANTHER" id="PTHR24276:SF97">
    <property type="entry name" value="GH13245P2-RELATED"/>
    <property type="match status" value="1"/>
</dbReference>
<dbReference type="InterPro" id="IPR009003">
    <property type="entry name" value="Peptidase_S1_PA"/>
</dbReference>
<evidence type="ECO:0000256" key="4">
    <source>
        <dbReference type="ARBA" id="ARBA00022801"/>
    </source>
</evidence>
<feature type="signal peptide" evidence="10">
    <location>
        <begin position="1"/>
        <end position="18"/>
    </location>
</feature>
<dbReference type="InterPro" id="IPR001314">
    <property type="entry name" value="Peptidase_S1A"/>
</dbReference>
<keyword evidence="4" id="KW-0378">Hydrolase</keyword>
<keyword evidence="10" id="KW-0732">Signal</keyword>
<evidence type="ECO:0000256" key="10">
    <source>
        <dbReference type="SAM" id="SignalP"/>
    </source>
</evidence>
<dbReference type="PANTHER" id="PTHR24276">
    <property type="entry name" value="POLYSERASE-RELATED"/>
    <property type="match status" value="1"/>
</dbReference>
<proteinExistence type="inferred from homology"/>
<evidence type="ECO:0000256" key="9">
    <source>
        <dbReference type="ARBA" id="ARBA00038868"/>
    </source>
</evidence>
<keyword evidence="13" id="KW-1185">Reference proteome</keyword>
<evidence type="ECO:0000256" key="5">
    <source>
        <dbReference type="ARBA" id="ARBA00022825"/>
    </source>
</evidence>
<comment type="catalytic activity">
    <reaction evidence="8">
        <text>Preferential cleavage: Arg-|-Xaa, Lys-|-Xaa.</text>
        <dbReference type="EC" id="3.4.21.4"/>
    </reaction>
</comment>
<feature type="chain" id="PRO_5035437947" description="trypsin" evidence="10">
    <location>
        <begin position="19"/>
        <end position="218"/>
    </location>
</feature>
<evidence type="ECO:0000256" key="3">
    <source>
        <dbReference type="ARBA" id="ARBA00022757"/>
    </source>
</evidence>